<keyword evidence="1" id="KW-0175">Coiled coil</keyword>
<reference evidence="3 4" key="1">
    <citation type="submission" date="2016-03" db="EMBL/GenBank/DDBJ databases">
        <authorList>
            <person name="Ploux O."/>
        </authorList>
    </citation>
    <scope>NUCLEOTIDE SEQUENCE [LARGE SCALE GENOMIC DNA]</scope>
    <source>
        <strain evidence="3 4">URUG2</strain>
    </source>
</reference>
<feature type="coiled-coil region" evidence="1">
    <location>
        <begin position="248"/>
        <end position="303"/>
    </location>
</feature>
<dbReference type="RefSeq" id="XP_023623323.1">
    <property type="nucleotide sequence ID" value="XM_023767555.1"/>
</dbReference>
<evidence type="ECO:0000313" key="4">
    <source>
        <dbReference type="Proteomes" id="UP000225277"/>
    </source>
</evidence>
<organism evidence="3 4">
    <name type="scientific">Ramularia collo-cygni</name>
    <dbReference type="NCBI Taxonomy" id="112498"/>
    <lineage>
        <taxon>Eukaryota</taxon>
        <taxon>Fungi</taxon>
        <taxon>Dikarya</taxon>
        <taxon>Ascomycota</taxon>
        <taxon>Pezizomycotina</taxon>
        <taxon>Dothideomycetes</taxon>
        <taxon>Dothideomycetidae</taxon>
        <taxon>Mycosphaerellales</taxon>
        <taxon>Mycosphaerellaceae</taxon>
        <taxon>Ramularia</taxon>
    </lineage>
</organism>
<sequence length="500" mass="56250">MPQDRDPRTISQGHLIRPQSASPSLQSTSASSFMGHEPHDSARGGVHFPTRLPIASWRNRGSSDHVRPASSASLVRVKSWSASQSSNSQGQDAVIKQPRIGFSSAGDFCRVSDVTTDADASARRGGRTDVDASSQRAKLRSAAFFTRPPRAISGPIKASAPRRTPIDQPHHCSPLSSLQKAWSYSPADLPTSSDHSIFVATKGRSLRYHGSEPSTPIHPVEQLTHNPTPSYQQAGTSDQHSFYDDPRYERLESNYRYLELQYIEAEANVERERTMTSAKEVLVENLQKQLQYELQLRRHAEDEILHMDRTEQLERVIRRVETNVTKMFSEQNREITRQTAFMLPIYQEIGRLKHEMNRQSSRIGEIEQHIARHAVAVEALSDHQVDTAQQIHELHGLIDQPFRDSCQILQTAALTLETFVENETQDRSILQRGRRCCCEEVVSLCGEISRAQDAQISQQQQQNAGLSAIQNQQALRYTLLTAKVESLERRHAVVANQLAS</sequence>
<dbReference type="GeneID" id="35597493"/>
<evidence type="ECO:0000256" key="2">
    <source>
        <dbReference type="SAM" id="MobiDB-lite"/>
    </source>
</evidence>
<dbReference type="EMBL" id="FJUY01000002">
    <property type="protein sequence ID" value="CZT16430.1"/>
    <property type="molecule type" value="Genomic_DNA"/>
</dbReference>
<dbReference type="AlphaFoldDB" id="A0A2D3UU54"/>
<accession>A0A2D3UU54</accession>
<feature type="compositionally biased region" description="Low complexity" evidence="2">
    <location>
        <begin position="18"/>
        <end position="32"/>
    </location>
</feature>
<proteinExistence type="predicted"/>
<feature type="region of interest" description="Disordered" evidence="2">
    <location>
        <begin position="1"/>
        <end position="47"/>
    </location>
</feature>
<keyword evidence="4" id="KW-1185">Reference proteome</keyword>
<name>A0A2D3UU54_9PEZI</name>
<evidence type="ECO:0000313" key="3">
    <source>
        <dbReference type="EMBL" id="CZT16430.1"/>
    </source>
</evidence>
<protein>
    <submittedName>
        <fullName evidence="3">Uncharacterized protein</fullName>
    </submittedName>
</protein>
<gene>
    <name evidence="3" type="ORF">RCC_02273</name>
</gene>
<evidence type="ECO:0000256" key="1">
    <source>
        <dbReference type="SAM" id="Coils"/>
    </source>
</evidence>
<dbReference type="Proteomes" id="UP000225277">
    <property type="component" value="Unassembled WGS sequence"/>
</dbReference>